<feature type="transmembrane region" description="Helical" evidence="1">
    <location>
        <begin position="32"/>
        <end position="51"/>
    </location>
</feature>
<feature type="domain" description="LiaF transmembrane" evidence="2">
    <location>
        <begin position="9"/>
        <end position="100"/>
    </location>
</feature>
<name>A0A1B3XRW3_9BACI</name>
<feature type="transmembrane region" description="Helical" evidence="1">
    <location>
        <begin position="143"/>
        <end position="158"/>
    </location>
</feature>
<sequence>MKTQRIFPGIVLIGFGLYFFLEHSQIEIFPGFFSWPTLLCIVGAAFLIQAYSGNEYESILPGVILLGFGAHFHIVKNLEIWPDNIGTFILIISLGFILRARKTNNGMFHGLILLIISLLFLFYDKITTSFGLVETSTANIERFWPFALMAIGIYFLVRKK</sequence>
<keyword evidence="1" id="KW-0472">Membrane</keyword>
<organism evidence="3 4">
    <name type="scientific">Peribacillus muralis</name>
    <dbReference type="NCBI Taxonomy" id="264697"/>
    <lineage>
        <taxon>Bacteria</taxon>
        <taxon>Bacillati</taxon>
        <taxon>Bacillota</taxon>
        <taxon>Bacilli</taxon>
        <taxon>Bacillales</taxon>
        <taxon>Bacillaceae</taxon>
        <taxon>Peribacillus</taxon>
    </lineage>
</organism>
<dbReference type="OrthoDB" id="2989824at2"/>
<dbReference type="Pfam" id="PF22570">
    <property type="entry name" value="LiaF-TM"/>
    <property type="match status" value="1"/>
</dbReference>
<dbReference type="EMBL" id="CP017080">
    <property type="protein sequence ID" value="AOH55959.1"/>
    <property type="molecule type" value="Genomic_DNA"/>
</dbReference>
<proteinExistence type="predicted"/>
<evidence type="ECO:0000313" key="3">
    <source>
        <dbReference type="EMBL" id="AOH55959.1"/>
    </source>
</evidence>
<feature type="transmembrane region" description="Helical" evidence="1">
    <location>
        <begin position="58"/>
        <end position="74"/>
    </location>
</feature>
<evidence type="ECO:0000256" key="1">
    <source>
        <dbReference type="SAM" id="Phobius"/>
    </source>
</evidence>
<keyword evidence="4" id="KW-1185">Reference proteome</keyword>
<evidence type="ECO:0000259" key="2">
    <source>
        <dbReference type="Pfam" id="PF22570"/>
    </source>
</evidence>
<accession>A0A1B3XRW3</accession>
<protein>
    <recommendedName>
        <fullName evidence="2">LiaF transmembrane domain-containing protein</fullName>
    </recommendedName>
</protein>
<dbReference type="KEGG" id="bmur:ABE28_016475"/>
<keyword evidence="1" id="KW-1133">Transmembrane helix</keyword>
<dbReference type="AlphaFoldDB" id="A0A1B3XRW3"/>
<dbReference type="Proteomes" id="UP000077926">
    <property type="component" value="Chromosome"/>
</dbReference>
<reference evidence="3 4" key="1">
    <citation type="submission" date="2016-08" db="EMBL/GenBank/DDBJ databases">
        <title>Complete genome sequence of Bacillus muralis G25-68, a strain with toxicity to nematodes.</title>
        <authorList>
            <person name="Zheng Z."/>
        </authorList>
    </citation>
    <scope>NUCLEOTIDE SEQUENCE [LARGE SCALE GENOMIC DNA]</scope>
    <source>
        <strain evidence="3 4">G25-68</strain>
    </source>
</reference>
<dbReference type="RefSeq" id="WP_064465894.1">
    <property type="nucleotide sequence ID" value="NZ_CP017080.1"/>
</dbReference>
<feature type="transmembrane region" description="Helical" evidence="1">
    <location>
        <begin position="105"/>
        <end position="123"/>
    </location>
</feature>
<dbReference type="STRING" id="264697.ABE28_016475"/>
<keyword evidence="1" id="KW-0812">Transmembrane</keyword>
<dbReference type="InterPro" id="IPR054331">
    <property type="entry name" value="LiaF_TM"/>
</dbReference>
<feature type="transmembrane region" description="Helical" evidence="1">
    <location>
        <begin position="7"/>
        <end position="26"/>
    </location>
</feature>
<evidence type="ECO:0000313" key="4">
    <source>
        <dbReference type="Proteomes" id="UP000077926"/>
    </source>
</evidence>
<gene>
    <name evidence="3" type="ORF">ABE28_016475</name>
</gene>
<feature type="transmembrane region" description="Helical" evidence="1">
    <location>
        <begin position="80"/>
        <end position="98"/>
    </location>
</feature>